<dbReference type="RefSeq" id="WP_062181594.1">
    <property type="nucleotide sequence ID" value="NZ_BBXL01000013.1"/>
</dbReference>
<keyword evidence="1" id="KW-0472">Membrane</keyword>
<reference evidence="4" key="1">
    <citation type="submission" date="2016-11" db="EMBL/GenBank/DDBJ databases">
        <authorList>
            <person name="Varghese N."/>
            <person name="Submissions S."/>
        </authorList>
    </citation>
    <scope>NUCLEOTIDE SEQUENCE [LARGE SCALE GENOMIC DNA]</scope>
    <source>
        <strain evidence="4">DSM 27370</strain>
    </source>
</reference>
<name>A0A1M4ZJ56_9BACT</name>
<dbReference type="CDD" id="cd05250">
    <property type="entry name" value="CC3_like_SDR_a"/>
    <property type="match status" value="1"/>
</dbReference>
<feature type="transmembrane region" description="Helical" evidence="1">
    <location>
        <begin position="7"/>
        <end position="26"/>
    </location>
</feature>
<keyword evidence="1" id="KW-1133">Transmembrane helix</keyword>
<evidence type="ECO:0000256" key="1">
    <source>
        <dbReference type="SAM" id="Phobius"/>
    </source>
</evidence>
<dbReference type="SUPFAM" id="SSF51735">
    <property type="entry name" value="NAD(P)-binding Rossmann-fold domains"/>
    <property type="match status" value="1"/>
</dbReference>
<sequence>MNKETKTAILLGASGLVGGFLLDMLLDSGMYDEVNIFVRKPLDKTHPRLKQHIVDFDNPATFKHLVKGDALFCCLGTTIKKAGSQAAFRKVDYEYPVRFAELAKANSVHQYLIITAIGSKASSSIFYNRTKGECEDAIRNTGIESVSIFRPSLLLGKRDEFRLGEKLSEYLMRGFSFLMLGAAKKYRPVEAWQVAKTMMIVSEQSQSGVSIYESDRIQSF</sequence>
<dbReference type="STRING" id="1346286.SAMN05444362_10499"/>
<dbReference type="PANTHER" id="PTHR14097">
    <property type="entry name" value="OXIDOREDUCTASE HTATIP2"/>
    <property type="match status" value="1"/>
</dbReference>
<dbReference type="InterPro" id="IPR016040">
    <property type="entry name" value="NAD(P)-bd_dom"/>
</dbReference>
<dbReference type="InterPro" id="IPR036291">
    <property type="entry name" value="NAD(P)-bd_dom_sf"/>
</dbReference>
<dbReference type="Gene3D" id="3.40.50.720">
    <property type="entry name" value="NAD(P)-binding Rossmann-like Domain"/>
    <property type="match status" value="1"/>
</dbReference>
<dbReference type="PANTHER" id="PTHR14097:SF7">
    <property type="entry name" value="OXIDOREDUCTASE HTATIP2"/>
    <property type="match status" value="1"/>
</dbReference>
<evidence type="ECO:0000259" key="2">
    <source>
        <dbReference type="Pfam" id="PF13460"/>
    </source>
</evidence>
<dbReference type="EMBL" id="FQUC01000004">
    <property type="protein sequence ID" value="SHF17847.1"/>
    <property type="molecule type" value="Genomic_DNA"/>
</dbReference>
<feature type="domain" description="NAD(P)-binding" evidence="2">
    <location>
        <begin position="12"/>
        <end position="154"/>
    </location>
</feature>
<organism evidence="3 4">
    <name type="scientific">Dysgonomonas macrotermitis</name>
    <dbReference type="NCBI Taxonomy" id="1346286"/>
    <lineage>
        <taxon>Bacteria</taxon>
        <taxon>Pseudomonadati</taxon>
        <taxon>Bacteroidota</taxon>
        <taxon>Bacteroidia</taxon>
        <taxon>Bacteroidales</taxon>
        <taxon>Dysgonomonadaceae</taxon>
        <taxon>Dysgonomonas</taxon>
    </lineage>
</organism>
<evidence type="ECO:0000313" key="4">
    <source>
        <dbReference type="Proteomes" id="UP000184480"/>
    </source>
</evidence>
<proteinExistence type="predicted"/>
<protein>
    <submittedName>
        <fullName evidence="3">NAD(P)H-binding</fullName>
    </submittedName>
</protein>
<dbReference type="Pfam" id="PF13460">
    <property type="entry name" value="NAD_binding_10"/>
    <property type="match status" value="1"/>
</dbReference>
<evidence type="ECO:0000313" key="3">
    <source>
        <dbReference type="EMBL" id="SHF17847.1"/>
    </source>
</evidence>
<accession>A0A1M4ZJ56</accession>
<dbReference type="Proteomes" id="UP000184480">
    <property type="component" value="Unassembled WGS sequence"/>
</dbReference>
<dbReference type="OrthoDB" id="9798632at2"/>
<gene>
    <name evidence="3" type="ORF">SAMN05444362_10499</name>
</gene>
<dbReference type="AlphaFoldDB" id="A0A1M4ZJ56"/>
<keyword evidence="1" id="KW-0812">Transmembrane</keyword>
<keyword evidence="4" id="KW-1185">Reference proteome</keyword>